<evidence type="ECO:0000313" key="3">
    <source>
        <dbReference type="Proteomes" id="UP000326354"/>
    </source>
</evidence>
<feature type="transmembrane region" description="Helical" evidence="1">
    <location>
        <begin position="87"/>
        <end position="106"/>
    </location>
</feature>
<dbReference type="KEGG" id="uam:UABAM_05229"/>
<keyword evidence="1" id="KW-0812">Transmembrane</keyword>
<proteinExistence type="predicted"/>
<feature type="transmembrane region" description="Helical" evidence="1">
    <location>
        <begin position="7"/>
        <end position="25"/>
    </location>
</feature>
<keyword evidence="1" id="KW-0472">Membrane</keyword>
<keyword evidence="3" id="KW-1185">Reference proteome</keyword>
<evidence type="ECO:0000256" key="1">
    <source>
        <dbReference type="SAM" id="Phobius"/>
    </source>
</evidence>
<protein>
    <submittedName>
        <fullName evidence="2">Uncharacterized protein</fullName>
    </submittedName>
</protein>
<reference evidence="2 3" key="1">
    <citation type="submission" date="2019-08" db="EMBL/GenBank/DDBJ databases">
        <title>Complete genome sequence of Candidatus Uab amorphum.</title>
        <authorList>
            <person name="Shiratori T."/>
            <person name="Suzuki S."/>
            <person name="Kakizawa Y."/>
            <person name="Ishida K."/>
        </authorList>
    </citation>
    <scope>NUCLEOTIDE SEQUENCE [LARGE SCALE GENOMIC DNA]</scope>
    <source>
        <strain evidence="2 3">SRT547</strain>
    </source>
</reference>
<sequence>MTKKRNLCIVIGVVLYFLGGNGVVYFSKQPHFFYCSIASIILGGVFIWYAKTLLHHTETDGIGCALIVFGIIAFTFVKYFFSEWSTSPYFSANVTLYIVLTAFTLVKGNKGF</sequence>
<feature type="transmembrane region" description="Helical" evidence="1">
    <location>
        <begin position="62"/>
        <end position="81"/>
    </location>
</feature>
<keyword evidence="1" id="KW-1133">Transmembrane helix</keyword>
<name>A0A5S9ISJ8_UABAM</name>
<gene>
    <name evidence="2" type="ORF">UABAM_05229</name>
</gene>
<dbReference type="AlphaFoldDB" id="A0A5S9ISJ8"/>
<accession>A0A5S9ISJ8</accession>
<dbReference type="RefSeq" id="WP_151970875.1">
    <property type="nucleotide sequence ID" value="NZ_AP019860.1"/>
</dbReference>
<dbReference type="Proteomes" id="UP000326354">
    <property type="component" value="Chromosome"/>
</dbReference>
<dbReference type="EMBL" id="AP019860">
    <property type="protein sequence ID" value="BBM86836.1"/>
    <property type="molecule type" value="Genomic_DNA"/>
</dbReference>
<feature type="transmembrane region" description="Helical" evidence="1">
    <location>
        <begin position="31"/>
        <end position="50"/>
    </location>
</feature>
<organism evidence="2 3">
    <name type="scientific">Uabimicrobium amorphum</name>
    <dbReference type="NCBI Taxonomy" id="2596890"/>
    <lineage>
        <taxon>Bacteria</taxon>
        <taxon>Pseudomonadati</taxon>
        <taxon>Planctomycetota</taxon>
        <taxon>Candidatus Uabimicrobiia</taxon>
        <taxon>Candidatus Uabimicrobiales</taxon>
        <taxon>Candidatus Uabimicrobiaceae</taxon>
        <taxon>Candidatus Uabimicrobium</taxon>
    </lineage>
</organism>
<evidence type="ECO:0000313" key="2">
    <source>
        <dbReference type="EMBL" id="BBM86836.1"/>
    </source>
</evidence>